<sequence>MTMLEELSNPIEELKEEILDIWGRL</sequence>
<accession>A0A652ZYF9</accession>
<dbReference type="EMBL" id="UPXP01000031">
    <property type="protein sequence ID" value="VBB40824.1"/>
    <property type="molecule type" value="Genomic_DNA"/>
</dbReference>
<gene>
    <name evidence="1" type="ORF">TRIP_E370037</name>
</gene>
<evidence type="ECO:0008006" key="2">
    <source>
        <dbReference type="Google" id="ProtNLM"/>
    </source>
</evidence>
<proteinExistence type="predicted"/>
<dbReference type="AlphaFoldDB" id="A0A652ZYF9"/>
<organism evidence="1">
    <name type="scientific">uncultured Spirochaetota bacterium</name>
    <dbReference type="NCBI Taxonomy" id="460511"/>
    <lineage>
        <taxon>Bacteria</taxon>
        <taxon>Pseudomonadati</taxon>
        <taxon>Spirochaetota</taxon>
        <taxon>environmental samples</taxon>
    </lineage>
</organism>
<reference evidence="1" key="1">
    <citation type="submission" date="2018-07" db="EMBL/GenBank/DDBJ databases">
        <authorList>
            <consortium name="Genoscope - CEA"/>
            <person name="William W."/>
        </authorList>
    </citation>
    <scope>NUCLEOTIDE SEQUENCE</scope>
    <source>
        <strain evidence="1">IK1</strain>
    </source>
</reference>
<protein>
    <recommendedName>
        <fullName evidence="2">Peptide chain release factor 2</fullName>
    </recommendedName>
</protein>
<name>A0A652ZYF9_9SPIR</name>
<evidence type="ECO:0000313" key="1">
    <source>
        <dbReference type="EMBL" id="VBB40824.1"/>
    </source>
</evidence>